<dbReference type="Proteomes" id="UP000319663">
    <property type="component" value="Unassembled WGS sequence"/>
</dbReference>
<gene>
    <name evidence="8" type="ORF">MPDQ_001916</name>
</gene>
<dbReference type="Gene3D" id="1.10.510.10">
    <property type="entry name" value="Transferase(Phosphotransferase) domain 1"/>
    <property type="match status" value="1"/>
</dbReference>
<dbReference type="InterPro" id="IPR008271">
    <property type="entry name" value="Ser/Thr_kinase_AS"/>
</dbReference>
<dbReference type="PROSITE" id="PS51489">
    <property type="entry name" value="BUB1_N"/>
    <property type="match status" value="1"/>
</dbReference>
<dbReference type="SUPFAM" id="SSF56112">
    <property type="entry name" value="Protein kinase-like (PK-like)"/>
    <property type="match status" value="1"/>
</dbReference>
<dbReference type="PROSITE" id="PS00108">
    <property type="entry name" value="PROTEIN_KINASE_ST"/>
    <property type="match status" value="1"/>
</dbReference>
<keyword evidence="3" id="KW-0995">Kinetochore</keyword>
<dbReference type="GO" id="GO:0051754">
    <property type="term" value="P:meiotic sister chromatid cohesion, centromeric"/>
    <property type="evidence" value="ECO:0007669"/>
    <property type="project" value="TreeGrafter"/>
</dbReference>
<keyword evidence="2" id="KW-0158">Chromosome</keyword>
<evidence type="ECO:0000256" key="2">
    <source>
        <dbReference type="ARBA" id="ARBA00022454"/>
    </source>
</evidence>
<protein>
    <submittedName>
        <fullName evidence="8">Uncharacterized protein</fullName>
    </submittedName>
</protein>
<dbReference type="Gene3D" id="1.25.40.430">
    <property type="match status" value="1"/>
</dbReference>
<dbReference type="GO" id="GO:0005524">
    <property type="term" value="F:ATP binding"/>
    <property type="evidence" value="ECO:0007669"/>
    <property type="project" value="InterPro"/>
</dbReference>
<feature type="domain" description="BUB1 N-terminal" evidence="7">
    <location>
        <begin position="64"/>
        <end position="223"/>
    </location>
</feature>
<accession>A0A507QQW4</accession>
<dbReference type="InterPro" id="IPR015661">
    <property type="entry name" value="Bub1/Mad3"/>
</dbReference>
<organism evidence="8 9">
    <name type="scientific">Monascus purpureus</name>
    <name type="common">Red mold</name>
    <name type="synonym">Monascus anka</name>
    <dbReference type="NCBI Taxonomy" id="5098"/>
    <lineage>
        <taxon>Eukaryota</taxon>
        <taxon>Fungi</taxon>
        <taxon>Dikarya</taxon>
        <taxon>Ascomycota</taxon>
        <taxon>Pezizomycotina</taxon>
        <taxon>Eurotiomycetes</taxon>
        <taxon>Eurotiomycetidae</taxon>
        <taxon>Eurotiales</taxon>
        <taxon>Aspergillaceae</taxon>
        <taxon>Monascus</taxon>
    </lineage>
</organism>
<feature type="region of interest" description="Disordered" evidence="5">
    <location>
        <begin position="235"/>
        <end position="295"/>
    </location>
</feature>
<feature type="region of interest" description="Disordered" evidence="5">
    <location>
        <begin position="850"/>
        <end position="874"/>
    </location>
</feature>
<evidence type="ECO:0000259" key="6">
    <source>
        <dbReference type="PROSITE" id="PS50011"/>
    </source>
</evidence>
<evidence type="ECO:0000256" key="4">
    <source>
        <dbReference type="ARBA" id="ARBA00023328"/>
    </source>
</evidence>
<feature type="domain" description="Protein kinase" evidence="6">
    <location>
        <begin position="828"/>
        <end position="1211"/>
    </location>
</feature>
<dbReference type="GO" id="GO:0005634">
    <property type="term" value="C:nucleus"/>
    <property type="evidence" value="ECO:0007669"/>
    <property type="project" value="TreeGrafter"/>
</dbReference>
<dbReference type="EMBL" id="VIFY01000156">
    <property type="protein sequence ID" value="TQB69377.1"/>
    <property type="molecule type" value="Genomic_DNA"/>
</dbReference>
<dbReference type="SMART" id="SM00777">
    <property type="entry name" value="Mad3_BUB1_I"/>
    <property type="match status" value="1"/>
</dbReference>
<comment type="subcellular location">
    <subcellularLocation>
        <location evidence="1">Chromosome</location>
        <location evidence="1">Centromere</location>
        <location evidence="1">Kinetochore</location>
    </subcellularLocation>
</comment>
<evidence type="ECO:0000313" key="8">
    <source>
        <dbReference type="EMBL" id="TQB69377.1"/>
    </source>
</evidence>
<evidence type="ECO:0000256" key="1">
    <source>
        <dbReference type="ARBA" id="ARBA00004629"/>
    </source>
</evidence>
<dbReference type="STRING" id="5098.A0A507QQW4"/>
<dbReference type="PANTHER" id="PTHR14030:SF4">
    <property type="entry name" value="BUB1 KINASE, ISOFORM A-RELATED"/>
    <property type="match status" value="1"/>
</dbReference>
<keyword evidence="4" id="KW-0137">Centromere</keyword>
<dbReference type="InterPro" id="IPR013212">
    <property type="entry name" value="Mad3/Bub1_I"/>
</dbReference>
<reference evidence="8 9" key="1">
    <citation type="submission" date="2019-06" db="EMBL/GenBank/DDBJ databases">
        <title>Wine fermentation using esterase from Monascus purpureus.</title>
        <authorList>
            <person name="Geng C."/>
            <person name="Zhang Y."/>
        </authorList>
    </citation>
    <scope>NUCLEOTIDE SEQUENCE [LARGE SCALE GENOMIC DNA]</scope>
    <source>
        <strain evidence="8">HQ1</strain>
    </source>
</reference>
<dbReference type="FunFam" id="1.25.40.430:FF:000003">
    <property type="entry name" value="Checkpoint serine/threonine-protein kinase BUB1"/>
    <property type="match status" value="1"/>
</dbReference>
<dbReference type="Pfam" id="PF08171">
    <property type="entry name" value="Mad3_BUB1_II"/>
    <property type="match status" value="1"/>
</dbReference>
<dbReference type="Pfam" id="PF08311">
    <property type="entry name" value="Mad3_BUB1_I"/>
    <property type="match status" value="1"/>
</dbReference>
<dbReference type="GO" id="GO:0000776">
    <property type="term" value="C:kinetochore"/>
    <property type="evidence" value="ECO:0007669"/>
    <property type="project" value="UniProtKB-KW"/>
</dbReference>
<dbReference type="InterPro" id="IPR011009">
    <property type="entry name" value="Kinase-like_dom_sf"/>
</dbReference>
<evidence type="ECO:0000256" key="3">
    <source>
        <dbReference type="ARBA" id="ARBA00022838"/>
    </source>
</evidence>
<dbReference type="InterPro" id="IPR000719">
    <property type="entry name" value="Prot_kinase_dom"/>
</dbReference>
<proteinExistence type="predicted"/>
<evidence type="ECO:0000259" key="7">
    <source>
        <dbReference type="PROSITE" id="PS51489"/>
    </source>
</evidence>
<dbReference type="InterPro" id="IPR012572">
    <property type="entry name" value="Mad3/Bub1_II"/>
</dbReference>
<feature type="compositionally biased region" description="Low complexity" evidence="5">
    <location>
        <begin position="235"/>
        <end position="257"/>
    </location>
</feature>
<dbReference type="PROSITE" id="PS50011">
    <property type="entry name" value="PROTEIN_KINASE_DOM"/>
    <property type="match status" value="1"/>
</dbReference>
<dbReference type="PANTHER" id="PTHR14030">
    <property type="entry name" value="MITOTIC CHECKPOINT SERINE/THREONINE-PROTEIN KINASE BUB1"/>
    <property type="match status" value="1"/>
</dbReference>
<dbReference type="AlphaFoldDB" id="A0A507QQW4"/>
<dbReference type="GO" id="GO:0032991">
    <property type="term" value="C:protein-containing complex"/>
    <property type="evidence" value="ECO:0007669"/>
    <property type="project" value="UniProtKB-ARBA"/>
</dbReference>
<evidence type="ECO:0000256" key="5">
    <source>
        <dbReference type="SAM" id="MobiDB-lite"/>
    </source>
</evidence>
<dbReference type="CDD" id="cd13981">
    <property type="entry name" value="STKc_Bub1_BubR1"/>
    <property type="match status" value="1"/>
</dbReference>
<dbReference type="Pfam" id="PF00069">
    <property type="entry name" value="Pkinase"/>
    <property type="match status" value="1"/>
</dbReference>
<dbReference type="GO" id="GO:0007094">
    <property type="term" value="P:mitotic spindle assembly checkpoint signaling"/>
    <property type="evidence" value="ECO:0007669"/>
    <property type="project" value="InterPro"/>
</dbReference>
<sequence length="1220" mass="137110">MAASNDPVNFDIIETQKENIQSLPGGRSAKELARIFSPGGKGDLLPTPSPNETKTVNDAIRQEYETELQAIGESDDPLDIYDRYVKWTLNAYPSAQATPESGLLPLLERATKAFLSSSHYKNDPRYLRLWLHYIRLFSDSPREVFAFLARHQVGEGLALFYEEFAAWLESAGRWAQAEEVYMLGIQREARPVERLARKFGEFQKRYEQRTQDAGPSSPALPAVRPALAAKIDPFASSASSSTNPQASQAAPAASSSQKTRSGKPKMAIFSDADAASPGQPAIADQKKGWDSIGSLSERRKENRIEAKPWVGETLKVAKKAGPSEKLTIFRDQSNENLQSNEALHPQSMQVPDHRVREAINPRTGRRERVFVNLEAVYPDYMNSNNEMSFEELRALSRGWMQKDWRSTKVPLKQVSGNIPSAVSQPTKGIENSHVKELPVPVNPKSVSDEGCEGKSGRPRKMKVLEVRGETQTIKMNFDSPTKPKIRRKSTSEPTMTFHTRAATDEIYSIFNQPLKAETEDAVDSLCGSDYEDDDCTSVGESTVTGHVSATSSDFGDEEMTTFHRQIMEHEDERSYDDTTRAESVAGSEWTQFTNSDIPPAVSGELTTSPVAVDNFSNEKPERQRFVPEMPEDYDPPSGPYRDPAIVAQNRLPFMTPIVEQTEYSLASMTAARNSIYNAKTPSKLMPINSQTPPGVPHIEDLLLSSPVLGGISEEDDNFTRYTEDISQSPTLKKSRSPRSIFSPEHRKQAQAIIQDLQCNPTDRRIRETIITALDPPLTSYRGYHDHADEAGSHAGEIQRFVKAMSKRPKSGESFQPPILDLKGAERSYALRRELGAGAYAPVYLVESVDSPDSYSSSDEEESENSTRNNRDSHHTIHRHAFEAIKMEIGPPNAWEFYMIRAAHQRLKQRPELSRAADSIIRVHELHVFKGESFLVEDYRGQGTLLDLANVVHNGNAEGGMEEALAMFFTVELFRTIEALHACSIIHGDIKADNCLVRFDENSTGSGVPSLVDLDDSEGFPDPNEIHYSPRGACGWRNKGLALIDFGRAIDMRAFKPAVQFIADWKTKDHECNEIREMRPWTHQIDLYGLAGTVHVMLFGKYMETMPVRASGNSHDSTKRTYRIRESFKRYWDRELWSDVFDLLLNPGCERWVQMEREGDASVDENTVPQASTVLPVLNSMRHVRERMEAWLVANAEKKSLSLQIRKLEAIFAERKKKLER</sequence>
<evidence type="ECO:0000313" key="9">
    <source>
        <dbReference type="Proteomes" id="UP000319663"/>
    </source>
</evidence>
<dbReference type="GO" id="GO:0004672">
    <property type="term" value="F:protein kinase activity"/>
    <property type="evidence" value="ECO:0007669"/>
    <property type="project" value="InterPro"/>
</dbReference>
<comment type="caution">
    <text evidence="8">The sequence shown here is derived from an EMBL/GenBank/DDBJ whole genome shotgun (WGS) entry which is preliminary data.</text>
</comment>
<keyword evidence="9" id="KW-1185">Reference proteome</keyword>
<name>A0A507QQW4_MONPU</name>
<dbReference type="SMART" id="SM00220">
    <property type="entry name" value="S_TKc"/>
    <property type="match status" value="1"/>
</dbReference>